<dbReference type="InterPro" id="IPR027417">
    <property type="entry name" value="P-loop_NTPase"/>
</dbReference>
<keyword evidence="3" id="KW-1185">Reference proteome</keyword>
<dbReference type="InterPro" id="IPR003593">
    <property type="entry name" value="AAA+_ATPase"/>
</dbReference>
<dbReference type="Pfam" id="PF13479">
    <property type="entry name" value="AAA_24"/>
    <property type="match status" value="1"/>
</dbReference>
<proteinExistence type="predicted"/>
<dbReference type="SUPFAM" id="SSF52540">
    <property type="entry name" value="P-loop containing nucleoside triphosphate hydrolases"/>
    <property type="match status" value="1"/>
</dbReference>
<dbReference type="RefSeq" id="WP_252914708.1">
    <property type="nucleotide sequence ID" value="NZ_JAAAML010000001.1"/>
</dbReference>
<gene>
    <name evidence="2" type="ORF">GTW23_03985</name>
</gene>
<name>A0ABT1CMB5_9HYPH</name>
<feature type="domain" description="AAA+ ATPase" evidence="1">
    <location>
        <begin position="15"/>
        <end position="204"/>
    </location>
</feature>
<comment type="caution">
    <text evidence="2">The sequence shown here is derived from an EMBL/GenBank/DDBJ whole genome shotgun (WGS) entry which is preliminary data.</text>
</comment>
<evidence type="ECO:0000313" key="3">
    <source>
        <dbReference type="Proteomes" id="UP001320715"/>
    </source>
</evidence>
<dbReference type="Proteomes" id="UP001320715">
    <property type="component" value="Unassembled WGS sequence"/>
</dbReference>
<reference evidence="2 3" key="1">
    <citation type="submission" date="2020-01" db="EMBL/GenBank/DDBJ databases">
        <title>Genomes of bacteria type strains.</title>
        <authorList>
            <person name="Chen J."/>
            <person name="Zhu S."/>
            <person name="Yang J."/>
        </authorList>
    </citation>
    <scope>NUCLEOTIDE SEQUENCE [LARGE SCALE GENOMIC DNA]</scope>
    <source>
        <strain evidence="2 3">DSM 16655</strain>
    </source>
</reference>
<dbReference type="Gene3D" id="3.40.50.300">
    <property type="entry name" value="P-loop containing nucleotide triphosphate hydrolases"/>
    <property type="match status" value="1"/>
</dbReference>
<organism evidence="2 3">
    <name type="scientific">Hoeflea alexandrii</name>
    <dbReference type="NCBI Taxonomy" id="288436"/>
    <lineage>
        <taxon>Bacteria</taxon>
        <taxon>Pseudomonadati</taxon>
        <taxon>Pseudomonadota</taxon>
        <taxon>Alphaproteobacteria</taxon>
        <taxon>Hyphomicrobiales</taxon>
        <taxon>Rhizobiaceae</taxon>
        <taxon>Hoeflea</taxon>
    </lineage>
</organism>
<dbReference type="EMBL" id="JAAAML010000001">
    <property type="protein sequence ID" value="MCO6407324.1"/>
    <property type="molecule type" value="Genomic_DNA"/>
</dbReference>
<dbReference type="SMART" id="SM00382">
    <property type="entry name" value="AAA"/>
    <property type="match status" value="1"/>
</dbReference>
<protein>
    <submittedName>
        <fullName evidence="2">AAA family ATPase</fullName>
    </submittedName>
</protein>
<evidence type="ECO:0000259" key="1">
    <source>
        <dbReference type="SMART" id="SM00382"/>
    </source>
</evidence>
<accession>A0ABT1CMB5</accession>
<evidence type="ECO:0000313" key="2">
    <source>
        <dbReference type="EMBL" id="MCO6407324.1"/>
    </source>
</evidence>
<sequence length="289" mass="31559">MPISLADLKQVRADKPPRMLIYGPPGIGKTTLASEFPNAVFLQVEDGTPGDAELTSFGKLGTYGEVVEALAALYEGDHGYKTLVIDSVTEMQKLVYEETCTRGDENGVSYARMEDFPYSKGFMFATTVWQEFIAMLDALRNDRGMAIILIAHSAIQEHKDPELPAYDQHQISLHAPKKGDQGRADHRALFERWLDAVILLKRNVVIKADDKTGVAAKNDKSTARVRAAGGEVVTMNTVGKPSLNAKNRYGIPATVRYDKGQGFAALAPYLPGFEETPAPMAAVKQKDAA</sequence>